<feature type="region of interest" description="Disordered" evidence="1">
    <location>
        <begin position="180"/>
        <end position="201"/>
    </location>
</feature>
<dbReference type="VEuPathDB" id="FungiDB:TREMEDRAFT_58456"/>
<dbReference type="EMBL" id="SDIL01000055">
    <property type="protein sequence ID" value="RXK38015.1"/>
    <property type="molecule type" value="Genomic_DNA"/>
</dbReference>
<evidence type="ECO:0000256" key="1">
    <source>
        <dbReference type="SAM" id="MobiDB-lite"/>
    </source>
</evidence>
<proteinExistence type="predicted"/>
<reference evidence="2 3" key="1">
    <citation type="submission" date="2016-06" db="EMBL/GenBank/DDBJ databases">
        <title>Evolution of pathogenesis and genome organization in the Tremellales.</title>
        <authorList>
            <person name="Cuomo C."/>
            <person name="Litvintseva A."/>
            <person name="Heitman J."/>
            <person name="Chen Y."/>
            <person name="Sun S."/>
            <person name="Springer D."/>
            <person name="Dromer F."/>
            <person name="Young S."/>
            <person name="Zeng Q."/>
            <person name="Chapman S."/>
            <person name="Gujja S."/>
            <person name="Saif S."/>
            <person name="Birren B."/>
        </authorList>
    </citation>
    <scope>NUCLEOTIDE SEQUENCE [LARGE SCALE GENOMIC DNA]</scope>
    <source>
        <strain evidence="2 3">ATCC 28783</strain>
    </source>
</reference>
<dbReference type="Proteomes" id="UP000289152">
    <property type="component" value="Unassembled WGS sequence"/>
</dbReference>
<dbReference type="InParanoid" id="A0A4Q1BK05"/>
<gene>
    <name evidence="2" type="ORF">M231_04684</name>
</gene>
<dbReference type="AlphaFoldDB" id="A0A4Q1BK05"/>
<evidence type="ECO:0000313" key="2">
    <source>
        <dbReference type="EMBL" id="RXK38015.1"/>
    </source>
</evidence>
<name>A0A4Q1BK05_TREME</name>
<sequence>MELTMSSDRISQLSTTASTLISKYADALKYVRRVYDRETVPNTPPPPILYAKDTETEEAKSLHGELLSIVNTLVSAGYTKDYSPADKERMAGDLGLSKPDGDAMWDAISTVQWTSDRGATIFQTYQEERYFEKARWLFFDELYRELLRWDAGNIVPPGKGSLDLGSRPTRHTDLLTRYKNQQSPAIESNYDRIRRESEETR</sequence>
<organism evidence="2 3">
    <name type="scientific">Tremella mesenterica</name>
    <name type="common">Jelly fungus</name>
    <dbReference type="NCBI Taxonomy" id="5217"/>
    <lineage>
        <taxon>Eukaryota</taxon>
        <taxon>Fungi</taxon>
        <taxon>Dikarya</taxon>
        <taxon>Basidiomycota</taxon>
        <taxon>Agaricomycotina</taxon>
        <taxon>Tremellomycetes</taxon>
        <taxon>Tremellales</taxon>
        <taxon>Tremellaceae</taxon>
        <taxon>Tremella</taxon>
    </lineage>
</organism>
<protein>
    <submittedName>
        <fullName evidence="2">Uncharacterized protein</fullName>
    </submittedName>
</protein>
<keyword evidence="3" id="KW-1185">Reference proteome</keyword>
<feature type="compositionally biased region" description="Basic and acidic residues" evidence="1">
    <location>
        <begin position="189"/>
        <end position="201"/>
    </location>
</feature>
<evidence type="ECO:0000313" key="3">
    <source>
        <dbReference type="Proteomes" id="UP000289152"/>
    </source>
</evidence>
<comment type="caution">
    <text evidence="2">The sequence shown here is derived from an EMBL/GenBank/DDBJ whole genome shotgun (WGS) entry which is preliminary data.</text>
</comment>
<accession>A0A4Q1BK05</accession>